<feature type="region of interest" description="Disordered" evidence="1">
    <location>
        <begin position="478"/>
        <end position="507"/>
    </location>
</feature>
<protein>
    <recommendedName>
        <fullName evidence="2">Shedu protein SduA C-terminal domain-containing protein</fullName>
    </recommendedName>
</protein>
<proteinExistence type="predicted"/>
<dbReference type="Pfam" id="PF14082">
    <property type="entry name" value="SduA_C"/>
    <property type="match status" value="1"/>
</dbReference>
<feature type="domain" description="Shedu protein SduA C-terminal" evidence="2">
    <location>
        <begin position="300"/>
        <end position="459"/>
    </location>
</feature>
<organism evidence="3 4">
    <name type="scientific">Pseudacidovorax intermedius</name>
    <dbReference type="NCBI Taxonomy" id="433924"/>
    <lineage>
        <taxon>Bacteria</taxon>
        <taxon>Pseudomonadati</taxon>
        <taxon>Pseudomonadota</taxon>
        <taxon>Betaproteobacteria</taxon>
        <taxon>Burkholderiales</taxon>
        <taxon>Comamonadaceae</taxon>
        <taxon>Pseudacidovorax</taxon>
    </lineage>
</organism>
<keyword evidence="4" id="KW-1185">Reference proteome</keyword>
<comment type="caution">
    <text evidence="3">The sequence shown here is derived from an EMBL/GenBank/DDBJ whole genome shotgun (WGS) entry which is preliminary data.</text>
</comment>
<gene>
    <name evidence="3" type="ORF">NS331_15070</name>
</gene>
<dbReference type="RefSeq" id="WP_058642787.1">
    <property type="nucleotide sequence ID" value="NZ_LDSL01000096.1"/>
</dbReference>
<sequence length="507" mass="56756">MASTPEEDSDDDIDGLSEEAGSGPERPESEQECAVSLGVVEIGDQELAEVFAHGELDGEAGVQSERQVLIAHVSADQIIMTPVVAASYRDDFLGPKYRQIRRIRIPGEWEVPKDVYGFDELLEQLPIGFSRHARRGLGLRFEHRLIIEAIEEATDATELLLVEGDAAFISGDTFTLGLRRFERARKALDQIGRRSQRRALEDRRMLAHNEVVHPADAERFPQQERQPQPGEIYKLVQLSLREPTRSQNDRSAATDLVRRDVPQIARENPRALLELRSEIERVTLAQLIERFDENLRRDPDERIWQRFFEEHPFVLAMAFPYPVLLVRGQAHVGGVTMDGRGESIADFLFRQRLTGGVALVEIKTTRTRLRQTNPFRGNVYAAHTELCAAISQVLDQRSELTMNFHARARSPGMEDAHVGHVQCLVIVGRDPDSADKRRSLDLFRHATKDVAVVTFDELLEKLRGIHQLMSPLGAEARGAIRPESADGKAGAVPPAPDAPLAPTAPTE</sequence>
<evidence type="ECO:0000313" key="3">
    <source>
        <dbReference type="EMBL" id="KTT18931.1"/>
    </source>
</evidence>
<reference evidence="3 4" key="1">
    <citation type="journal article" date="2016" name="Front. Microbiol.">
        <title>Genomic Resource of Rice Seed Associated Bacteria.</title>
        <authorList>
            <person name="Midha S."/>
            <person name="Bansal K."/>
            <person name="Sharma S."/>
            <person name="Kumar N."/>
            <person name="Patil P.P."/>
            <person name="Chaudhry V."/>
            <person name="Patil P.B."/>
        </authorList>
    </citation>
    <scope>NUCLEOTIDE SEQUENCE [LARGE SCALE GENOMIC DNA]</scope>
    <source>
        <strain evidence="3 4">NS331</strain>
    </source>
</reference>
<dbReference type="EMBL" id="LDSL01000096">
    <property type="protein sequence ID" value="KTT18931.1"/>
    <property type="molecule type" value="Genomic_DNA"/>
</dbReference>
<dbReference type="Proteomes" id="UP000072741">
    <property type="component" value="Unassembled WGS sequence"/>
</dbReference>
<name>A0A147GS41_9BURK</name>
<accession>A0A147GS41</accession>
<evidence type="ECO:0000256" key="1">
    <source>
        <dbReference type="SAM" id="MobiDB-lite"/>
    </source>
</evidence>
<evidence type="ECO:0000259" key="2">
    <source>
        <dbReference type="Pfam" id="PF14082"/>
    </source>
</evidence>
<dbReference type="AlphaFoldDB" id="A0A147GS41"/>
<dbReference type="PATRIC" id="fig|433924.3.peg.5184"/>
<feature type="compositionally biased region" description="Acidic residues" evidence="1">
    <location>
        <begin position="1"/>
        <end position="17"/>
    </location>
</feature>
<dbReference type="InterPro" id="IPR025359">
    <property type="entry name" value="SduA_C"/>
</dbReference>
<evidence type="ECO:0000313" key="4">
    <source>
        <dbReference type="Proteomes" id="UP000072741"/>
    </source>
</evidence>
<feature type="region of interest" description="Disordered" evidence="1">
    <location>
        <begin position="1"/>
        <end position="31"/>
    </location>
</feature>